<keyword evidence="5" id="KW-1185">Reference proteome</keyword>
<name>A0A371K502_9GAMM</name>
<evidence type="ECO:0000313" key="5">
    <source>
        <dbReference type="Proteomes" id="UP000264492"/>
    </source>
</evidence>
<feature type="domain" description="FecR protein" evidence="2">
    <location>
        <begin position="120"/>
        <end position="217"/>
    </location>
</feature>
<evidence type="ECO:0000313" key="4">
    <source>
        <dbReference type="EMBL" id="RDZ29013.1"/>
    </source>
</evidence>
<dbReference type="Gene3D" id="2.60.120.1440">
    <property type="match status" value="1"/>
</dbReference>
<dbReference type="InterPro" id="IPR006860">
    <property type="entry name" value="FecR"/>
</dbReference>
<proteinExistence type="predicted"/>
<dbReference type="AlphaFoldDB" id="A0A371K502"/>
<gene>
    <name evidence="4" type="ORF">DX914_07910</name>
</gene>
<keyword evidence="1" id="KW-0472">Membrane</keyword>
<protein>
    <submittedName>
        <fullName evidence="4">DUF4880 domain-containing protein</fullName>
    </submittedName>
</protein>
<evidence type="ECO:0000259" key="3">
    <source>
        <dbReference type="Pfam" id="PF16220"/>
    </source>
</evidence>
<keyword evidence="1" id="KW-1133">Transmembrane helix</keyword>
<comment type="caution">
    <text evidence="4">The sequence shown here is derived from an EMBL/GenBank/DDBJ whole genome shotgun (WGS) entry which is preliminary data.</text>
</comment>
<organism evidence="4 5">
    <name type="scientific">Lysobacter silvisoli</name>
    <dbReference type="NCBI Taxonomy" id="2293254"/>
    <lineage>
        <taxon>Bacteria</taxon>
        <taxon>Pseudomonadati</taxon>
        <taxon>Pseudomonadota</taxon>
        <taxon>Gammaproteobacteria</taxon>
        <taxon>Lysobacterales</taxon>
        <taxon>Lysobacteraceae</taxon>
        <taxon>Lysobacter</taxon>
    </lineage>
</organism>
<reference evidence="4 5" key="1">
    <citation type="submission" date="2018-08" db="EMBL/GenBank/DDBJ databases">
        <title>Lysobacter sp. zong2l5, whole genome shotgun sequence.</title>
        <authorList>
            <person name="Zhang X."/>
            <person name="Feng G."/>
            <person name="Zhu H."/>
        </authorList>
    </citation>
    <scope>NUCLEOTIDE SEQUENCE [LARGE SCALE GENOMIC DNA]</scope>
    <source>
        <strain evidence="5">zong2l5</strain>
    </source>
</reference>
<evidence type="ECO:0000256" key="1">
    <source>
        <dbReference type="SAM" id="Phobius"/>
    </source>
</evidence>
<dbReference type="EMBL" id="QTSU01000001">
    <property type="protein sequence ID" value="RDZ29013.1"/>
    <property type="molecule type" value="Genomic_DNA"/>
</dbReference>
<keyword evidence="1" id="KW-0812">Transmembrane</keyword>
<dbReference type="PANTHER" id="PTHR30273:SF2">
    <property type="entry name" value="PROTEIN FECR"/>
    <property type="match status" value="1"/>
</dbReference>
<sequence length="338" mass="36478">MMMASANSNRYEMDDGEAEAWVARLHAPDSDAADRAAFERWRGQSPANAQDFDEAQRLHQLCAALGDDELLRAAARSARRDSARRPSRWLLPGAALAATLALAVGTVYWLRAAPQAEVQRYATAIGEQRTVALSDGTTLLLDTHSAVVARFDGERRVVEVAQGRVQFDVGGDPGRSGGPRPFLVKAGAGTIRDIGTTFQVSRDGSAVDVGLIEGVVEVETGGQAAPLRRSTLAPGEQLRIDAGGGLGDKRPLDLAVAQAWPQGDLVFKNRRLDQLLDEMNRYSRTRLRLAQPELGALKVSGVFHIDDQAALLAALERGWSLQAQRVGDREIVLQAATR</sequence>
<dbReference type="GO" id="GO:0016989">
    <property type="term" value="F:sigma factor antagonist activity"/>
    <property type="evidence" value="ECO:0007669"/>
    <property type="project" value="TreeGrafter"/>
</dbReference>
<dbReference type="InterPro" id="IPR032623">
    <property type="entry name" value="FecR_N"/>
</dbReference>
<dbReference type="PIRSF" id="PIRSF018266">
    <property type="entry name" value="FecR"/>
    <property type="match status" value="1"/>
</dbReference>
<evidence type="ECO:0000259" key="2">
    <source>
        <dbReference type="Pfam" id="PF04773"/>
    </source>
</evidence>
<feature type="domain" description="FecR N-terminal" evidence="3">
    <location>
        <begin position="17"/>
        <end position="58"/>
    </location>
</feature>
<feature type="transmembrane region" description="Helical" evidence="1">
    <location>
        <begin position="89"/>
        <end position="110"/>
    </location>
</feature>
<dbReference type="PANTHER" id="PTHR30273">
    <property type="entry name" value="PERIPLASMIC SIGNAL SENSOR AND SIGMA FACTOR ACTIVATOR FECR-RELATED"/>
    <property type="match status" value="1"/>
</dbReference>
<dbReference type="InterPro" id="IPR012373">
    <property type="entry name" value="Ferrdict_sens_TM"/>
</dbReference>
<dbReference type="Pfam" id="PF04773">
    <property type="entry name" value="FecR"/>
    <property type="match status" value="1"/>
</dbReference>
<dbReference type="Proteomes" id="UP000264492">
    <property type="component" value="Unassembled WGS sequence"/>
</dbReference>
<accession>A0A371K502</accession>
<dbReference type="Pfam" id="PF16220">
    <property type="entry name" value="DUF4880"/>
    <property type="match status" value="1"/>
</dbReference>